<reference evidence="2" key="1">
    <citation type="journal article" date="2022" name="Mol. Ecol. Resour.">
        <title>The genomes of chicory, endive, great burdock and yacon provide insights into Asteraceae palaeo-polyploidization history and plant inulin production.</title>
        <authorList>
            <person name="Fan W."/>
            <person name="Wang S."/>
            <person name="Wang H."/>
            <person name="Wang A."/>
            <person name="Jiang F."/>
            <person name="Liu H."/>
            <person name="Zhao H."/>
            <person name="Xu D."/>
            <person name="Zhang Y."/>
        </authorList>
    </citation>
    <scope>NUCLEOTIDE SEQUENCE [LARGE SCALE GENOMIC DNA]</scope>
    <source>
        <strain evidence="2">cv. Yunnan</strain>
    </source>
</reference>
<dbReference type="EMBL" id="CM042027">
    <property type="protein sequence ID" value="KAI3802057.1"/>
    <property type="molecule type" value="Genomic_DNA"/>
</dbReference>
<keyword evidence="2" id="KW-1185">Reference proteome</keyword>
<protein>
    <submittedName>
        <fullName evidence="1">Uncharacterized protein</fullName>
    </submittedName>
</protein>
<gene>
    <name evidence="1" type="ORF">L1987_30181</name>
</gene>
<proteinExistence type="predicted"/>
<accession>A0ACB9I1X3</accession>
<organism evidence="1 2">
    <name type="scientific">Smallanthus sonchifolius</name>
    <dbReference type="NCBI Taxonomy" id="185202"/>
    <lineage>
        <taxon>Eukaryota</taxon>
        <taxon>Viridiplantae</taxon>
        <taxon>Streptophyta</taxon>
        <taxon>Embryophyta</taxon>
        <taxon>Tracheophyta</taxon>
        <taxon>Spermatophyta</taxon>
        <taxon>Magnoliopsida</taxon>
        <taxon>eudicotyledons</taxon>
        <taxon>Gunneridae</taxon>
        <taxon>Pentapetalae</taxon>
        <taxon>asterids</taxon>
        <taxon>campanulids</taxon>
        <taxon>Asterales</taxon>
        <taxon>Asteraceae</taxon>
        <taxon>Asteroideae</taxon>
        <taxon>Heliantheae alliance</taxon>
        <taxon>Millerieae</taxon>
        <taxon>Smallanthus</taxon>
    </lineage>
</organism>
<sequence length="98" mass="11341">MYESRPLCVYNTKRNTNSFLLSISPHPTHKRTPPAASLPSRLQIRPPLPVDYLSHSRVSILLVWKRSTTLSIFAQTLQSVKQKSRCDQVTRRDLLLHF</sequence>
<comment type="caution">
    <text evidence="1">The sequence shown here is derived from an EMBL/GenBank/DDBJ whole genome shotgun (WGS) entry which is preliminary data.</text>
</comment>
<name>A0ACB9I1X3_9ASTR</name>
<evidence type="ECO:0000313" key="2">
    <source>
        <dbReference type="Proteomes" id="UP001056120"/>
    </source>
</evidence>
<reference evidence="1 2" key="2">
    <citation type="journal article" date="2022" name="Mol. Ecol. Resour.">
        <title>The genomes of chicory, endive, great burdock and yacon provide insights into Asteraceae paleo-polyploidization history and plant inulin production.</title>
        <authorList>
            <person name="Fan W."/>
            <person name="Wang S."/>
            <person name="Wang H."/>
            <person name="Wang A."/>
            <person name="Jiang F."/>
            <person name="Liu H."/>
            <person name="Zhao H."/>
            <person name="Xu D."/>
            <person name="Zhang Y."/>
        </authorList>
    </citation>
    <scope>NUCLEOTIDE SEQUENCE [LARGE SCALE GENOMIC DNA]</scope>
    <source>
        <strain evidence="2">cv. Yunnan</strain>
        <tissue evidence="1">Leaves</tissue>
    </source>
</reference>
<evidence type="ECO:0000313" key="1">
    <source>
        <dbReference type="EMBL" id="KAI3802057.1"/>
    </source>
</evidence>
<dbReference type="Proteomes" id="UP001056120">
    <property type="component" value="Linkage Group LG10"/>
</dbReference>